<dbReference type="SUPFAM" id="SSF47648">
    <property type="entry name" value="Nucleoside phosphorylase/phosphoribosyltransferase N-terminal domain"/>
    <property type="match status" value="1"/>
</dbReference>
<evidence type="ECO:0000313" key="12">
    <source>
        <dbReference type="EMBL" id="EIJ71397.1"/>
    </source>
</evidence>
<sequence>MQTAGLLEKLYQSQPLSVGESEFLFNQIMQGQFSNEQISALLIALKIRGETPEEVQGAVNAALNNAQPFPRPNYPFADIVGTGGDGHHTINISTASAIVAASMGVKVAKHGNRSVSSKTGASDVLTALEVNINMPSEIARQALDETGICFIFAQQYHPGFRFVGAVRSALKTHTLFNILGPLINPARPSHQLLGVYSSELIPLYAQLALSLGQKHSFVVHGAGLDEVALHGSTQVAEIKEGKIEYYTLTPQDFGLPTQKIEDLCGGEPTENAHILTEILQGRGKPAHNNAIAANTALLLRLFGHDNLKQNVQDVLNQLASGKAFATLQKLTTY</sequence>
<accession>I3DI54</accession>
<feature type="binding site" evidence="9">
    <location>
        <position position="81"/>
    </location>
    <ligand>
        <name>anthranilate</name>
        <dbReference type="ChEBI" id="CHEBI:16567"/>
        <label>1</label>
    </ligand>
</feature>
<name>I3DI54_9PAST</name>
<comment type="caution">
    <text evidence="9">Lacks conserved residue(s) required for the propagation of feature annotation.</text>
</comment>
<feature type="binding site" evidence="9">
    <location>
        <position position="226"/>
    </location>
    <ligand>
        <name>Mg(2+)</name>
        <dbReference type="ChEBI" id="CHEBI:18420"/>
        <label>2</label>
    </ligand>
</feature>
<evidence type="ECO:0000256" key="3">
    <source>
        <dbReference type="ARBA" id="ARBA00022676"/>
    </source>
</evidence>
<feature type="binding site" evidence="9">
    <location>
        <position position="112"/>
    </location>
    <ligand>
        <name>anthranilate</name>
        <dbReference type="ChEBI" id="CHEBI:16567"/>
        <label>1</label>
    </ligand>
</feature>
<evidence type="ECO:0000259" key="10">
    <source>
        <dbReference type="Pfam" id="PF00591"/>
    </source>
</evidence>
<feature type="binding site" evidence="9">
    <location>
        <position position="81"/>
    </location>
    <ligand>
        <name>5-phospho-alpha-D-ribose 1-diphosphate</name>
        <dbReference type="ChEBI" id="CHEBI:58017"/>
    </ligand>
</feature>
<feature type="domain" description="Glycosyl transferase family 3 N-terminal" evidence="11">
    <location>
        <begin position="6"/>
        <end position="65"/>
    </location>
</feature>
<comment type="cofactor">
    <cofactor evidence="9">
        <name>Mg(2+)</name>
        <dbReference type="ChEBI" id="CHEBI:18420"/>
    </cofactor>
    <text evidence="9">Binds 2 magnesium ions per monomer.</text>
</comment>
<comment type="caution">
    <text evidence="12">The sequence shown here is derived from an EMBL/GenBank/DDBJ whole genome shotgun (WGS) entry which is preliminary data.</text>
</comment>
<proteinExistence type="inferred from homology"/>
<keyword evidence="9" id="KW-0479">Metal-binding</keyword>
<dbReference type="SUPFAM" id="SSF52418">
    <property type="entry name" value="Nucleoside phosphorylase/phosphoribosyltransferase catalytic domain"/>
    <property type="match status" value="1"/>
</dbReference>
<keyword evidence="4 9" id="KW-0808">Transferase</keyword>
<comment type="catalytic activity">
    <reaction evidence="7 9">
        <text>N-(5-phospho-beta-D-ribosyl)anthranilate + diphosphate = 5-phospho-alpha-D-ribose 1-diphosphate + anthranilate</text>
        <dbReference type="Rhea" id="RHEA:11768"/>
        <dbReference type="ChEBI" id="CHEBI:16567"/>
        <dbReference type="ChEBI" id="CHEBI:18277"/>
        <dbReference type="ChEBI" id="CHEBI:33019"/>
        <dbReference type="ChEBI" id="CHEBI:58017"/>
        <dbReference type="EC" id="2.4.2.18"/>
    </reaction>
</comment>
<feature type="binding site" evidence="9">
    <location>
        <position position="167"/>
    </location>
    <ligand>
        <name>anthranilate</name>
        <dbReference type="ChEBI" id="CHEBI:16567"/>
        <label>2</label>
    </ligand>
</feature>
<dbReference type="GO" id="GO:0005829">
    <property type="term" value="C:cytosol"/>
    <property type="evidence" value="ECO:0007669"/>
    <property type="project" value="TreeGrafter"/>
</dbReference>
<evidence type="ECO:0000256" key="1">
    <source>
        <dbReference type="ARBA" id="ARBA00004907"/>
    </source>
</evidence>
<keyword evidence="3 9" id="KW-0328">Glycosyltransferase</keyword>
<dbReference type="EMBL" id="AJSX01000007">
    <property type="protein sequence ID" value="EIJ71397.1"/>
    <property type="molecule type" value="Genomic_DNA"/>
</dbReference>
<dbReference type="PANTHER" id="PTHR43285">
    <property type="entry name" value="ANTHRANILATE PHOSPHORIBOSYLTRANSFERASE"/>
    <property type="match status" value="1"/>
</dbReference>
<dbReference type="OrthoDB" id="9806430at2"/>
<dbReference type="UniPathway" id="UPA00035">
    <property type="reaction ID" value="UER00041"/>
</dbReference>
<feature type="binding site" evidence="9">
    <location>
        <begin position="91"/>
        <end position="94"/>
    </location>
    <ligand>
        <name>5-phospho-alpha-D-ribose 1-diphosphate</name>
        <dbReference type="ChEBI" id="CHEBI:58017"/>
    </ligand>
</feature>
<evidence type="ECO:0000256" key="2">
    <source>
        <dbReference type="ARBA" id="ARBA00022605"/>
    </source>
</evidence>
<comment type="similarity">
    <text evidence="8">In the C-terminal section; belongs to the anthranilate phosphoribosyltransferase family.</text>
</comment>
<keyword evidence="6 9" id="KW-0057">Aromatic amino acid biosynthesis</keyword>
<dbReference type="InterPro" id="IPR036320">
    <property type="entry name" value="Glycosyl_Trfase_fam3_N_dom_sf"/>
</dbReference>
<evidence type="ECO:0000256" key="4">
    <source>
        <dbReference type="ARBA" id="ARBA00022679"/>
    </source>
</evidence>
<comment type="subunit">
    <text evidence="9">Homodimer.</text>
</comment>
<feature type="binding site" evidence="9">
    <location>
        <position position="226"/>
    </location>
    <ligand>
        <name>Mg(2+)</name>
        <dbReference type="ChEBI" id="CHEBI:18420"/>
        <label>1</label>
    </ligand>
</feature>
<feature type="domain" description="Glycosyl transferase family 3" evidence="10">
    <location>
        <begin position="74"/>
        <end position="323"/>
    </location>
</feature>
<dbReference type="EC" id="2.4.2.18" evidence="9"/>
<dbReference type="HAMAP" id="MF_00211">
    <property type="entry name" value="TrpD"/>
    <property type="match status" value="1"/>
</dbReference>
<dbReference type="PANTHER" id="PTHR43285:SF2">
    <property type="entry name" value="ANTHRANILATE PHOSPHORIBOSYLTRANSFERASE"/>
    <property type="match status" value="1"/>
</dbReference>
<reference evidence="12 13" key="1">
    <citation type="submission" date="2012-03" db="EMBL/GenBank/DDBJ databases">
        <authorList>
            <person name="Harkins D.M."/>
            <person name="Madupu R."/>
            <person name="Durkin A.S."/>
            <person name="Torralba M."/>
            <person name="Methe B."/>
            <person name="Sutton G.G."/>
            <person name="Nelson K.E."/>
        </authorList>
    </citation>
    <scope>NUCLEOTIDE SEQUENCE [LARGE SCALE GENOMIC DNA]</scope>
    <source>
        <strain evidence="12 13">CCUG 2042</strain>
    </source>
</reference>
<comment type="pathway">
    <text evidence="1 9">Amino-acid biosynthesis; L-tryptophan biosynthesis; L-tryptophan from chorismate: step 2/5.</text>
</comment>
<dbReference type="InterPro" id="IPR017459">
    <property type="entry name" value="Glycosyl_Trfase_fam3_N_dom"/>
</dbReference>
<dbReference type="RefSeq" id="WP_005758860.1">
    <property type="nucleotide sequence ID" value="NZ_AJSX01000007.1"/>
</dbReference>
<feature type="binding site" evidence="9">
    <location>
        <position position="121"/>
    </location>
    <ligand>
        <name>5-phospho-alpha-D-ribose 1-diphosphate</name>
        <dbReference type="ChEBI" id="CHEBI:58017"/>
    </ligand>
</feature>
<dbReference type="GO" id="GO:0000162">
    <property type="term" value="P:L-tryptophan biosynthetic process"/>
    <property type="evidence" value="ECO:0007669"/>
    <property type="project" value="UniProtKB-UniRule"/>
</dbReference>
<dbReference type="NCBIfam" id="TIGR01245">
    <property type="entry name" value="trpD"/>
    <property type="match status" value="1"/>
</dbReference>
<evidence type="ECO:0000259" key="11">
    <source>
        <dbReference type="Pfam" id="PF02885"/>
    </source>
</evidence>
<organism evidence="12 13">
    <name type="scientific">Pasteurella bettyae CCUG 2042</name>
    <dbReference type="NCBI Taxonomy" id="1095749"/>
    <lineage>
        <taxon>Bacteria</taxon>
        <taxon>Pseudomonadati</taxon>
        <taxon>Pseudomonadota</taxon>
        <taxon>Gammaproteobacteria</taxon>
        <taxon>Pasteurellales</taxon>
        <taxon>Pasteurellaceae</taxon>
        <taxon>Pasteurella</taxon>
    </lineage>
</organism>
<dbReference type="PATRIC" id="fig|1095749.3.peg.328"/>
<dbReference type="Gene3D" id="1.20.970.10">
    <property type="entry name" value="Transferase, Pyrimidine Nucleoside Phosphorylase, Chain C"/>
    <property type="match status" value="1"/>
</dbReference>
<feature type="binding site" evidence="9">
    <location>
        <position position="225"/>
    </location>
    <ligand>
        <name>Mg(2+)</name>
        <dbReference type="ChEBI" id="CHEBI:18420"/>
        <label>2</label>
    </ligand>
</feature>
<evidence type="ECO:0000256" key="7">
    <source>
        <dbReference type="ARBA" id="ARBA00052328"/>
    </source>
</evidence>
<gene>
    <name evidence="9 12" type="primary">trpD</name>
    <name evidence="12" type="ORF">HMPREF1052_0095</name>
</gene>
<dbReference type="Proteomes" id="UP000006457">
    <property type="component" value="Unassembled WGS sequence"/>
</dbReference>
<evidence type="ECO:0000313" key="13">
    <source>
        <dbReference type="Proteomes" id="UP000006457"/>
    </source>
</evidence>
<feature type="binding site" evidence="9">
    <location>
        <begin position="109"/>
        <end position="117"/>
    </location>
    <ligand>
        <name>5-phospho-alpha-D-ribose 1-diphosphate</name>
        <dbReference type="ChEBI" id="CHEBI:58017"/>
    </ligand>
</feature>
<evidence type="ECO:0000256" key="9">
    <source>
        <dbReference type="HAMAP-Rule" id="MF_00211"/>
    </source>
</evidence>
<dbReference type="InterPro" id="IPR035902">
    <property type="entry name" value="Nuc_phospho_transferase"/>
</dbReference>
<dbReference type="InterPro" id="IPR000312">
    <property type="entry name" value="Glycosyl_Trfase_fam3"/>
</dbReference>
<keyword evidence="13" id="KW-1185">Reference proteome</keyword>
<comment type="function">
    <text evidence="9">Catalyzes the transfer of the phosphoribosyl group of 5-phosphorylribose-1-pyrophosphate (PRPP) to anthranilate to yield N-(5'-phosphoribosyl)-anthranilate (PRA).</text>
</comment>
<evidence type="ECO:0000256" key="5">
    <source>
        <dbReference type="ARBA" id="ARBA00022822"/>
    </source>
</evidence>
<dbReference type="Gene3D" id="3.40.1030.10">
    <property type="entry name" value="Nucleoside phosphorylase/phosphoribosyltransferase catalytic domain"/>
    <property type="match status" value="1"/>
</dbReference>
<dbReference type="Pfam" id="PF02885">
    <property type="entry name" value="Glycos_trans_3N"/>
    <property type="match status" value="1"/>
</dbReference>
<dbReference type="FunFam" id="3.40.1030.10:FF:000002">
    <property type="entry name" value="Anthranilate phosphoribosyltransferase"/>
    <property type="match status" value="1"/>
</dbReference>
<keyword evidence="2 9" id="KW-0028">Amino-acid biosynthesis</keyword>
<keyword evidence="5 9" id="KW-0822">Tryptophan biosynthesis</keyword>
<dbReference type="InterPro" id="IPR005940">
    <property type="entry name" value="Anthranilate_Pribosyl_Tfrase"/>
</dbReference>
<protein>
    <recommendedName>
        <fullName evidence="9">Anthranilate phosphoribosyltransferase</fullName>
        <ecNumber evidence="9">2.4.2.18</ecNumber>
    </recommendedName>
</protein>
<dbReference type="eggNOG" id="COG0547">
    <property type="taxonomic scope" value="Bacteria"/>
</dbReference>
<dbReference type="AlphaFoldDB" id="I3DI54"/>
<evidence type="ECO:0000256" key="8">
    <source>
        <dbReference type="ARBA" id="ARBA00061188"/>
    </source>
</evidence>
<dbReference type="Pfam" id="PF00591">
    <property type="entry name" value="Glycos_transf_3"/>
    <property type="match status" value="1"/>
</dbReference>
<feature type="binding site" evidence="9">
    <location>
        <position position="93"/>
    </location>
    <ligand>
        <name>Mg(2+)</name>
        <dbReference type="ChEBI" id="CHEBI:18420"/>
        <label>1</label>
    </ligand>
</feature>
<dbReference type="GO" id="GO:0000287">
    <property type="term" value="F:magnesium ion binding"/>
    <property type="evidence" value="ECO:0007669"/>
    <property type="project" value="UniProtKB-UniRule"/>
</dbReference>
<keyword evidence="9" id="KW-0460">Magnesium</keyword>
<comment type="similarity">
    <text evidence="9">Belongs to the anthranilate phosphoribosyltransferase family.</text>
</comment>
<feature type="binding site" evidence="9">
    <location>
        <position position="89"/>
    </location>
    <ligand>
        <name>5-phospho-alpha-D-ribose 1-diphosphate</name>
        <dbReference type="ChEBI" id="CHEBI:58017"/>
    </ligand>
</feature>
<dbReference type="GO" id="GO:0004048">
    <property type="term" value="F:anthranilate phosphoribosyltransferase activity"/>
    <property type="evidence" value="ECO:0007669"/>
    <property type="project" value="UniProtKB-UniRule"/>
</dbReference>
<evidence type="ECO:0000256" key="6">
    <source>
        <dbReference type="ARBA" id="ARBA00023141"/>
    </source>
</evidence>
<feature type="binding site" evidence="9">
    <location>
        <begin position="84"/>
        <end position="85"/>
    </location>
    <ligand>
        <name>5-phospho-alpha-D-ribose 1-diphosphate</name>
        <dbReference type="ChEBI" id="CHEBI:58017"/>
    </ligand>
</feature>